<comment type="caution">
    <text evidence="1">The sequence shown here is derived from an EMBL/GenBank/DDBJ whole genome shotgun (WGS) entry which is preliminary data.</text>
</comment>
<protein>
    <submittedName>
        <fullName evidence="1">Uncharacterized protein</fullName>
    </submittedName>
</protein>
<sequence>MATSSIMKSITIDSKKNSQKLISALENADKKGSVEVSFSKQHREIRGKMIREIFKDL</sequence>
<proteinExistence type="predicted"/>
<reference evidence="1 2" key="1">
    <citation type="submission" date="2021-03" db="EMBL/GenBank/DDBJ databases">
        <title>Genomic Encyclopedia of Type Strains, Phase IV (KMG-IV): sequencing the most valuable type-strain genomes for metagenomic binning, comparative biology and taxonomic classification.</title>
        <authorList>
            <person name="Goeker M."/>
        </authorList>
    </citation>
    <scope>NUCLEOTIDE SEQUENCE [LARGE SCALE GENOMIC DNA]</scope>
    <source>
        <strain evidence="1 2">DSM 21292</strain>
    </source>
</reference>
<keyword evidence="2" id="KW-1185">Reference proteome</keyword>
<gene>
    <name evidence="1" type="ORF">J2Z28_005970</name>
</gene>
<name>A0ABS4S2C4_PAEXY</name>
<dbReference type="Proteomes" id="UP000810207">
    <property type="component" value="Unassembled WGS sequence"/>
</dbReference>
<evidence type="ECO:0000313" key="1">
    <source>
        <dbReference type="EMBL" id="MBP2249275.1"/>
    </source>
</evidence>
<accession>A0ABS4S2C4</accession>
<dbReference type="RefSeq" id="WP_211085468.1">
    <property type="nucleotide sequence ID" value="NZ_CBCSLC010000022.1"/>
</dbReference>
<evidence type="ECO:0000313" key="2">
    <source>
        <dbReference type="Proteomes" id="UP000810207"/>
    </source>
</evidence>
<organism evidence="1 2">
    <name type="scientific">Paenibacillus xylanexedens</name>
    <dbReference type="NCBI Taxonomy" id="528191"/>
    <lineage>
        <taxon>Bacteria</taxon>
        <taxon>Bacillati</taxon>
        <taxon>Bacillota</taxon>
        <taxon>Bacilli</taxon>
        <taxon>Bacillales</taxon>
        <taxon>Paenibacillaceae</taxon>
        <taxon>Paenibacillus</taxon>
    </lineage>
</organism>
<dbReference type="EMBL" id="JAGIKV010000035">
    <property type="protein sequence ID" value="MBP2249275.1"/>
    <property type="molecule type" value="Genomic_DNA"/>
</dbReference>